<reference evidence="11 13" key="2">
    <citation type="journal article" date="2013" name="Nature">
        <title>Insights into bilaterian evolution from three spiralian genomes.</title>
        <authorList>
            <person name="Simakov O."/>
            <person name="Marletaz F."/>
            <person name="Cho S.J."/>
            <person name="Edsinger-Gonzales E."/>
            <person name="Havlak P."/>
            <person name="Hellsten U."/>
            <person name="Kuo D.H."/>
            <person name="Larsson T."/>
            <person name="Lv J."/>
            <person name="Arendt D."/>
            <person name="Savage R."/>
            <person name="Osoegawa K."/>
            <person name="de Jong P."/>
            <person name="Grimwood J."/>
            <person name="Chapman J.A."/>
            <person name="Shapiro H."/>
            <person name="Aerts A."/>
            <person name="Otillar R.P."/>
            <person name="Terry A.Y."/>
            <person name="Boore J.L."/>
            <person name="Grigoriev I.V."/>
            <person name="Lindberg D.R."/>
            <person name="Seaver E.C."/>
            <person name="Weisblat D.A."/>
            <person name="Putnam N.H."/>
            <person name="Rokhsar D.S."/>
        </authorList>
    </citation>
    <scope>NUCLEOTIDE SEQUENCE</scope>
</reference>
<evidence type="ECO:0000259" key="10">
    <source>
        <dbReference type="PROSITE" id="PS50979"/>
    </source>
</evidence>
<dbReference type="EnsemblMetazoa" id="HelroT194608">
    <property type="protein sequence ID" value="HelroP194608"/>
    <property type="gene ID" value="HelroG194608"/>
</dbReference>
<evidence type="ECO:0000256" key="2">
    <source>
        <dbReference type="ARBA" id="ARBA00022598"/>
    </source>
</evidence>
<evidence type="ECO:0000313" key="13">
    <source>
        <dbReference type="Proteomes" id="UP000015101"/>
    </source>
</evidence>
<gene>
    <name evidence="12" type="primary">20213083</name>
    <name evidence="11" type="ORF">HELRODRAFT_194608</name>
</gene>
<dbReference type="HOGENOM" id="CLU_000395_3_3_1"/>
<dbReference type="GeneID" id="20213083"/>
<feature type="domain" description="Biotin carboxylation" evidence="10">
    <location>
        <begin position="29"/>
        <end position="589"/>
    </location>
</feature>
<dbReference type="InterPro" id="IPR001882">
    <property type="entry name" value="Biotin_BS"/>
</dbReference>
<dbReference type="PANTHER" id="PTHR18866">
    <property type="entry name" value="CARBOXYLASE:PYRUVATE/ACETYL-COA/PROPIONYL-COA CARBOXYLASE"/>
    <property type="match status" value="1"/>
</dbReference>
<dbReference type="FunFam" id="3.30.1490.20:FF:000003">
    <property type="entry name" value="acetyl-CoA carboxylase isoform X1"/>
    <property type="match status" value="1"/>
</dbReference>
<evidence type="ECO:0000259" key="9">
    <source>
        <dbReference type="PROSITE" id="PS50975"/>
    </source>
</evidence>
<dbReference type="Pfam" id="PF00364">
    <property type="entry name" value="Biotin_lipoyl"/>
    <property type="match status" value="1"/>
</dbReference>
<dbReference type="GO" id="GO:0005739">
    <property type="term" value="C:mitochondrion"/>
    <property type="evidence" value="ECO:0000318"/>
    <property type="project" value="GO_Central"/>
</dbReference>
<evidence type="ECO:0008006" key="14">
    <source>
        <dbReference type="Google" id="ProtNLM"/>
    </source>
</evidence>
<dbReference type="eggNOG" id="KOG0238">
    <property type="taxonomic scope" value="Eukaryota"/>
</dbReference>
<dbReference type="PROSITE" id="PS00867">
    <property type="entry name" value="CPSASE_2"/>
    <property type="match status" value="1"/>
</dbReference>
<dbReference type="InterPro" id="IPR016185">
    <property type="entry name" value="PreATP-grasp_dom_sf"/>
</dbReference>
<dbReference type="InterPro" id="IPR011764">
    <property type="entry name" value="Biotin_carboxylation_dom"/>
</dbReference>
<dbReference type="FunFam" id="3.40.50.20:FF:000010">
    <property type="entry name" value="Propionyl-CoA carboxylase subunit alpha"/>
    <property type="match status" value="1"/>
</dbReference>
<dbReference type="Pfam" id="PF02786">
    <property type="entry name" value="CPSase_L_D2"/>
    <property type="match status" value="1"/>
</dbReference>
<dbReference type="Pfam" id="PF00289">
    <property type="entry name" value="Biotin_carb_N"/>
    <property type="match status" value="1"/>
</dbReference>
<reference evidence="13" key="1">
    <citation type="submission" date="2012-12" db="EMBL/GenBank/DDBJ databases">
        <authorList>
            <person name="Hellsten U."/>
            <person name="Grimwood J."/>
            <person name="Chapman J.A."/>
            <person name="Shapiro H."/>
            <person name="Aerts A."/>
            <person name="Otillar R.P."/>
            <person name="Terry A.Y."/>
            <person name="Boore J.L."/>
            <person name="Simakov O."/>
            <person name="Marletaz F."/>
            <person name="Cho S.-J."/>
            <person name="Edsinger-Gonzales E."/>
            <person name="Havlak P."/>
            <person name="Kuo D.-H."/>
            <person name="Larsson T."/>
            <person name="Lv J."/>
            <person name="Arendt D."/>
            <person name="Savage R."/>
            <person name="Osoegawa K."/>
            <person name="de Jong P."/>
            <person name="Lindberg D.R."/>
            <person name="Seaver E.C."/>
            <person name="Weisblat D.A."/>
            <person name="Putnam N.H."/>
            <person name="Grigoriev I.V."/>
            <person name="Rokhsar D.S."/>
        </authorList>
    </citation>
    <scope>NUCLEOTIDE SEQUENCE</scope>
</reference>
<name>T1FW87_HELRO</name>
<organism evidence="12 13">
    <name type="scientific">Helobdella robusta</name>
    <name type="common">Californian leech</name>
    <dbReference type="NCBI Taxonomy" id="6412"/>
    <lineage>
        <taxon>Eukaryota</taxon>
        <taxon>Metazoa</taxon>
        <taxon>Spiralia</taxon>
        <taxon>Lophotrochozoa</taxon>
        <taxon>Annelida</taxon>
        <taxon>Clitellata</taxon>
        <taxon>Hirudinea</taxon>
        <taxon>Rhynchobdellida</taxon>
        <taxon>Glossiphoniidae</taxon>
        <taxon>Helobdella</taxon>
    </lineage>
</organism>
<keyword evidence="13" id="KW-1185">Reference proteome</keyword>
<feature type="domain" description="ATP-grasp" evidence="9">
    <location>
        <begin position="187"/>
        <end position="384"/>
    </location>
</feature>
<evidence type="ECO:0000256" key="3">
    <source>
        <dbReference type="ARBA" id="ARBA00022741"/>
    </source>
</evidence>
<dbReference type="FunFam" id="2.40.50.100:FF:000003">
    <property type="entry name" value="Acetyl-CoA carboxylase biotin carboxyl carrier protein"/>
    <property type="match status" value="1"/>
</dbReference>
<sequence>MAYFNVLDLPHHQIDLIHSMHSFHLLVNIFTQILIANRSEIACRVMRTAHKMGIQSVAVYSDADRSSLFVQEADEAYHIGGAASLDSYLKMDKVIQVAKRSGAQAIHPGYGFLSESMEFAELCQKEGLIFIGPPSSAIRDMGIKRWVGGLVLKRGMHRIQVFQIRPGPDLAGFKIQKPAGAGFNTSKHIMSSAGVPIIEGYHGDDQSEERLLKEAERIGFPVMIKAVRGGGGKGMRIALNGQEFLPQLESARNEAYKAYKDTVVLIEKYVQCPRHVEVQIFGDMHDNYVYLFERDCSVQRRHQKVIEEAPAPHISEATRKRLGEAACRAARAVKYVGAGTVEFIMDREENFYFMEMNTRLQVEHPVTEMVTGTDLVQWQIMSSSSSSSPPSSSSSSSPDEFSPFVMIQGVRMNHENTRRIVLNDGVKDIQMSVTFKGDDNYEVKFNDLTYKARASLDESRPNKIVLEFSLDGYVSRSNAVMNKDVLHFFSNSGSHQMKLVAPLFVAASNATSSEATGHSGARSPMPGVVDKIFVRGGQRVEEGQPVAVIIAMKMEYVIRAPKTGVVEEVIFQVGDTVKKNAELVHIKEE</sequence>
<dbReference type="CDD" id="cd06850">
    <property type="entry name" value="biotinyl_domain"/>
    <property type="match status" value="1"/>
</dbReference>
<feature type="domain" description="Lipoyl-binding" evidence="8">
    <location>
        <begin position="510"/>
        <end position="587"/>
    </location>
</feature>
<evidence type="ECO:0000259" key="8">
    <source>
        <dbReference type="PROSITE" id="PS50968"/>
    </source>
</evidence>
<dbReference type="Gene3D" id="3.30.470.20">
    <property type="entry name" value="ATP-grasp fold, B domain"/>
    <property type="match status" value="1"/>
</dbReference>
<dbReference type="AlphaFoldDB" id="T1FW87"/>
<evidence type="ECO:0000256" key="5">
    <source>
        <dbReference type="ARBA" id="ARBA00023267"/>
    </source>
</evidence>
<comment type="cofactor">
    <cofactor evidence="1">
        <name>biotin</name>
        <dbReference type="ChEBI" id="CHEBI:57586"/>
    </cofactor>
</comment>
<evidence type="ECO:0000256" key="7">
    <source>
        <dbReference type="SAM" id="MobiDB-lite"/>
    </source>
</evidence>
<dbReference type="RefSeq" id="XP_009030965.1">
    <property type="nucleotide sequence ID" value="XM_009032717.1"/>
</dbReference>
<dbReference type="InterPro" id="IPR011761">
    <property type="entry name" value="ATP-grasp"/>
</dbReference>
<keyword evidence="2" id="KW-0436">Ligase</keyword>
<keyword evidence="5" id="KW-0092">Biotin</keyword>
<dbReference type="STRING" id="6412.T1FW87"/>
<dbReference type="Gene3D" id="2.40.50.100">
    <property type="match status" value="1"/>
</dbReference>
<dbReference type="Proteomes" id="UP000015101">
    <property type="component" value="Unassembled WGS sequence"/>
</dbReference>
<keyword evidence="4 6" id="KW-0067">ATP-binding</keyword>
<dbReference type="InterPro" id="IPR005479">
    <property type="entry name" value="CPAse_ATP-bd"/>
</dbReference>
<dbReference type="FunCoup" id="T1FW87">
    <property type="interactions" value="1533"/>
</dbReference>
<dbReference type="PROSITE" id="PS50968">
    <property type="entry name" value="BIOTINYL_LIPOYL"/>
    <property type="match status" value="1"/>
</dbReference>
<dbReference type="InterPro" id="IPR011053">
    <property type="entry name" value="Single_hybrid_motif"/>
</dbReference>
<dbReference type="GO" id="GO:0005524">
    <property type="term" value="F:ATP binding"/>
    <property type="evidence" value="ECO:0007669"/>
    <property type="project" value="UniProtKB-UniRule"/>
</dbReference>
<dbReference type="SUPFAM" id="SSF52440">
    <property type="entry name" value="PreATP-grasp domain"/>
    <property type="match status" value="1"/>
</dbReference>
<keyword evidence="3 6" id="KW-0547">Nucleotide-binding</keyword>
<evidence type="ECO:0000256" key="4">
    <source>
        <dbReference type="ARBA" id="ARBA00022840"/>
    </source>
</evidence>
<dbReference type="EMBL" id="AMQM01008206">
    <property type="status" value="NOT_ANNOTATED_CDS"/>
    <property type="molecule type" value="Genomic_DNA"/>
</dbReference>
<dbReference type="CTD" id="20213083"/>
<protein>
    <recommendedName>
        <fullName evidence="14">Methylcrotonoyl-CoA carboxylase subunit alpha, mitochondrial</fullName>
    </recommendedName>
</protein>
<dbReference type="EMBL" id="AMQM01008205">
    <property type="status" value="NOT_ANNOTATED_CDS"/>
    <property type="molecule type" value="Genomic_DNA"/>
</dbReference>
<dbReference type="SUPFAM" id="SSF51230">
    <property type="entry name" value="Single hybrid motif"/>
    <property type="match status" value="1"/>
</dbReference>
<evidence type="ECO:0000256" key="6">
    <source>
        <dbReference type="PROSITE-ProRule" id="PRU00409"/>
    </source>
</evidence>
<evidence type="ECO:0000313" key="12">
    <source>
        <dbReference type="EnsemblMetazoa" id="HelroP194608"/>
    </source>
</evidence>
<dbReference type="SUPFAM" id="SSF56059">
    <property type="entry name" value="Glutathione synthetase ATP-binding domain-like"/>
    <property type="match status" value="1"/>
</dbReference>
<dbReference type="PROSITE" id="PS00188">
    <property type="entry name" value="BIOTIN"/>
    <property type="match status" value="1"/>
</dbReference>
<evidence type="ECO:0000256" key="1">
    <source>
        <dbReference type="ARBA" id="ARBA00001953"/>
    </source>
</evidence>
<dbReference type="PROSITE" id="PS50975">
    <property type="entry name" value="ATP_GRASP"/>
    <property type="match status" value="1"/>
</dbReference>
<accession>T1FW87</accession>
<dbReference type="PANTHER" id="PTHR18866:SF33">
    <property type="entry name" value="METHYLCROTONOYL-COA CARBOXYLASE SUBUNIT ALPHA, MITOCHONDRIAL-RELATED"/>
    <property type="match status" value="1"/>
</dbReference>
<proteinExistence type="predicted"/>
<dbReference type="InterPro" id="IPR005481">
    <property type="entry name" value="BC-like_N"/>
</dbReference>
<dbReference type="GO" id="GO:0046872">
    <property type="term" value="F:metal ion binding"/>
    <property type="evidence" value="ECO:0007669"/>
    <property type="project" value="InterPro"/>
</dbReference>
<reference evidence="12" key="3">
    <citation type="submission" date="2015-06" db="UniProtKB">
        <authorList>
            <consortium name="EnsemblMetazoa"/>
        </authorList>
    </citation>
    <scope>IDENTIFICATION</scope>
</reference>
<feature type="region of interest" description="Disordered" evidence="7">
    <location>
        <begin position="381"/>
        <end position="400"/>
    </location>
</feature>
<evidence type="ECO:0000313" key="11">
    <source>
        <dbReference type="EMBL" id="ESN90986.1"/>
    </source>
</evidence>
<dbReference type="GO" id="GO:0016874">
    <property type="term" value="F:ligase activity"/>
    <property type="evidence" value="ECO:0007669"/>
    <property type="project" value="UniProtKB-KW"/>
</dbReference>
<dbReference type="OrthoDB" id="196847at2759"/>
<dbReference type="Gene3D" id="3.40.50.20">
    <property type="match status" value="1"/>
</dbReference>
<dbReference type="KEGG" id="hro:HELRODRAFT_194608"/>
<dbReference type="InterPro" id="IPR050856">
    <property type="entry name" value="Biotin_carboxylase_complex"/>
</dbReference>
<dbReference type="EMBL" id="KB097736">
    <property type="protein sequence ID" value="ESN90986.1"/>
    <property type="molecule type" value="Genomic_DNA"/>
</dbReference>
<dbReference type="PROSITE" id="PS50979">
    <property type="entry name" value="BC"/>
    <property type="match status" value="1"/>
</dbReference>
<dbReference type="InParanoid" id="T1FW87"/>
<dbReference type="InterPro" id="IPR000089">
    <property type="entry name" value="Biotin_lipoyl"/>
</dbReference>
<feature type="compositionally biased region" description="Low complexity" evidence="7">
    <location>
        <begin position="382"/>
        <end position="398"/>
    </location>
</feature>